<evidence type="ECO:0000256" key="2">
    <source>
        <dbReference type="SAM" id="SignalP"/>
    </source>
</evidence>
<reference evidence="4 5" key="1">
    <citation type="submission" date="2023-03" db="EMBL/GenBank/DDBJ databases">
        <title>Novel Species.</title>
        <authorList>
            <person name="Ma S."/>
        </authorList>
    </citation>
    <scope>NUCLEOTIDE SEQUENCE [LARGE SCALE GENOMIC DNA]</scope>
    <source>
        <strain evidence="4 5">LIND6LT2</strain>
    </source>
</reference>
<evidence type="ECO:0000259" key="3">
    <source>
        <dbReference type="PROSITE" id="PS51272"/>
    </source>
</evidence>
<keyword evidence="2" id="KW-0732">Signal</keyword>
<feature type="domain" description="SLH" evidence="3">
    <location>
        <begin position="282"/>
        <end position="339"/>
    </location>
</feature>
<dbReference type="EMBL" id="CP121687">
    <property type="protein sequence ID" value="WZL68924.1"/>
    <property type="molecule type" value="Genomic_DNA"/>
</dbReference>
<gene>
    <name evidence="4" type="ORF">QBE51_08840</name>
</gene>
<accession>A0ABZ2Y118</accession>
<proteinExistence type="predicted"/>
<dbReference type="Proteomes" id="UP001486565">
    <property type="component" value="Chromosome"/>
</dbReference>
<evidence type="ECO:0000256" key="1">
    <source>
        <dbReference type="ARBA" id="ARBA00022737"/>
    </source>
</evidence>
<protein>
    <submittedName>
        <fullName evidence="4">S-layer homology domain-containing protein</fullName>
    </submittedName>
</protein>
<dbReference type="Pfam" id="PF00395">
    <property type="entry name" value="SLH"/>
    <property type="match status" value="2"/>
</dbReference>
<keyword evidence="1" id="KW-0677">Repeat</keyword>
<evidence type="ECO:0000313" key="4">
    <source>
        <dbReference type="EMBL" id="WZL68924.1"/>
    </source>
</evidence>
<dbReference type="PROSITE" id="PS51272">
    <property type="entry name" value="SLH"/>
    <property type="match status" value="2"/>
</dbReference>
<name>A0ABZ2Y118_9FIRM</name>
<feature type="domain" description="SLH" evidence="3">
    <location>
        <begin position="215"/>
        <end position="278"/>
    </location>
</feature>
<feature type="chain" id="PRO_5046960852" evidence="2">
    <location>
        <begin position="26"/>
        <end position="339"/>
    </location>
</feature>
<evidence type="ECO:0000313" key="5">
    <source>
        <dbReference type="Proteomes" id="UP001486565"/>
    </source>
</evidence>
<dbReference type="InterPro" id="IPR001119">
    <property type="entry name" value="SLH_dom"/>
</dbReference>
<dbReference type="RefSeq" id="WP_341875932.1">
    <property type="nucleotide sequence ID" value="NZ_CP121687.1"/>
</dbReference>
<organism evidence="4 5">
    <name type="scientific">Defluviitalea saccharophila</name>
    <dbReference type="NCBI Taxonomy" id="879970"/>
    <lineage>
        <taxon>Bacteria</taxon>
        <taxon>Bacillati</taxon>
        <taxon>Bacillota</taxon>
        <taxon>Clostridia</taxon>
        <taxon>Lachnospirales</taxon>
        <taxon>Defluviitaleaceae</taxon>
        <taxon>Defluviitalea</taxon>
    </lineage>
</organism>
<feature type="signal peptide" evidence="2">
    <location>
        <begin position="1"/>
        <end position="25"/>
    </location>
</feature>
<sequence>MMIKRILTITLCFIMFVTSMAYVNAANVKSVEAPQNLTVEVKKDGDGYPYFQLKMQVPSSVKALASENESALFYEPEYKVGNGDWEMAGYVDFAAGSTIDMYPWDMGMNGDIDIKANTYYFRVRFGYYGIAGTDEYGNSIAADPVYSPYSNTASTGIAAYQKKYEGASAWATTELDKAAEYGFITEKISGQMNAPITREELCEVIMKMYEKIIGEATYSGLNGFSDTRNPEVYKAYELGIVNGVGNGKFAPKALTNREQVAAMMYRAVGVINPNADLSTQGAEKFSDEKLISAWALDPVKFMNKNGLLKGSNGYVDPKGTTTREQAVLIVLRTYEKYKK</sequence>
<keyword evidence="5" id="KW-1185">Reference proteome</keyword>